<name>A0ABX0NSD7_9BURK</name>
<feature type="region of interest" description="Disordered" evidence="1">
    <location>
        <begin position="25"/>
        <end position="63"/>
    </location>
</feature>
<evidence type="ECO:0000256" key="1">
    <source>
        <dbReference type="SAM" id="MobiDB-lite"/>
    </source>
</evidence>
<evidence type="ECO:0008006" key="4">
    <source>
        <dbReference type="Google" id="ProtNLM"/>
    </source>
</evidence>
<keyword evidence="3" id="KW-1185">Reference proteome</keyword>
<evidence type="ECO:0000313" key="3">
    <source>
        <dbReference type="Proteomes" id="UP000609726"/>
    </source>
</evidence>
<feature type="compositionally biased region" description="Low complexity" evidence="1">
    <location>
        <begin position="25"/>
        <end position="41"/>
    </location>
</feature>
<comment type="caution">
    <text evidence="2">The sequence shown here is derived from an EMBL/GenBank/DDBJ whole genome shotgun (WGS) entry which is preliminary data.</text>
</comment>
<dbReference type="Proteomes" id="UP000609726">
    <property type="component" value="Unassembled WGS sequence"/>
</dbReference>
<dbReference type="PROSITE" id="PS51257">
    <property type="entry name" value="PROKAR_LIPOPROTEIN"/>
    <property type="match status" value="1"/>
</dbReference>
<dbReference type="RefSeq" id="WP_166874876.1">
    <property type="nucleotide sequence ID" value="NZ_WHJH01000011.1"/>
</dbReference>
<reference evidence="2 3" key="1">
    <citation type="submission" date="2019-10" db="EMBL/GenBank/DDBJ databases">
        <title>Taxonomy of Antarctic Massilia spp.: description of Massilia rubra sp. nov., Massilia aquatica sp. nov., Massilia mucilaginosa sp. nov., Massilia frigida sp. nov. isolated from streams, lakes and regoliths.</title>
        <authorList>
            <person name="Holochova P."/>
            <person name="Sedlacek I."/>
            <person name="Kralova S."/>
            <person name="Maslanova I."/>
            <person name="Busse H.-J."/>
            <person name="Stankova E."/>
            <person name="Vrbovska V."/>
            <person name="Kovarovic V."/>
            <person name="Bartak M."/>
            <person name="Svec P."/>
            <person name="Pantucek R."/>
        </authorList>
    </citation>
    <scope>NUCLEOTIDE SEQUENCE [LARGE SCALE GENOMIC DNA]</scope>
    <source>
        <strain evidence="2 3">CCM 8733</strain>
    </source>
</reference>
<gene>
    <name evidence="2" type="ORF">F2P45_12275</name>
</gene>
<protein>
    <recommendedName>
        <fullName evidence="4">Lipoprotein</fullName>
    </recommendedName>
</protein>
<evidence type="ECO:0000313" key="2">
    <source>
        <dbReference type="EMBL" id="NHZ89783.1"/>
    </source>
</evidence>
<sequence>MRSAILFPGILFGVLLASCSEHKTATPPAAAAPPASASAAGAGDGRDIDMPPDPPTPAQRAAEAALRKERLVLMQALFGQAYQPQTSQATIEAAEPGRPGTRRYALLAIAHTFLPDGDAVLVGVGGQTDEQGHASAHRLDAGLLNVFILRKVDGAWTQLRHHANVIALANDLWMNKAVFVNLAPGKPGLAMLVGFNSQGEERTLLSPFDLGAATLRDLAGQPIHIASGNRAGCNPSGPATCFNIAGGWHFAPAAGAAAYNDLVVTLKGEEDIKQRRKTPGPDGGEYQTAATRKLGGTARYAWNGSAYTLVEGANKEPHA</sequence>
<dbReference type="EMBL" id="WHJH01000011">
    <property type="protein sequence ID" value="NHZ89783.1"/>
    <property type="molecule type" value="Genomic_DNA"/>
</dbReference>
<proteinExistence type="predicted"/>
<accession>A0ABX0NSD7</accession>
<organism evidence="2 3">
    <name type="scientific">Massilia mucilaginosa</name>
    <dbReference type="NCBI Taxonomy" id="2609282"/>
    <lineage>
        <taxon>Bacteria</taxon>
        <taxon>Pseudomonadati</taxon>
        <taxon>Pseudomonadota</taxon>
        <taxon>Betaproteobacteria</taxon>
        <taxon>Burkholderiales</taxon>
        <taxon>Oxalobacteraceae</taxon>
        <taxon>Telluria group</taxon>
        <taxon>Massilia</taxon>
    </lineage>
</organism>